<feature type="region of interest" description="Disordered" evidence="2">
    <location>
        <begin position="306"/>
        <end position="339"/>
    </location>
</feature>
<dbReference type="VEuPathDB" id="FungiDB:ASPNIDRAFT2_1168314"/>
<feature type="region of interest" description="Disordered" evidence="2">
    <location>
        <begin position="139"/>
        <end position="158"/>
    </location>
</feature>
<accession>A0A117E1P2</accession>
<dbReference type="GO" id="GO:0007039">
    <property type="term" value="P:protein catabolic process in the vacuole"/>
    <property type="evidence" value="ECO:0007669"/>
    <property type="project" value="TreeGrafter"/>
</dbReference>
<feature type="compositionally biased region" description="Basic and acidic residues" evidence="2">
    <location>
        <begin position="369"/>
        <end position="383"/>
    </location>
</feature>
<feature type="region of interest" description="Disordered" evidence="2">
    <location>
        <begin position="186"/>
        <end position="212"/>
    </location>
</feature>
<dbReference type="GO" id="GO:0034657">
    <property type="term" value="C:GID complex"/>
    <property type="evidence" value="ECO:0007669"/>
    <property type="project" value="TreeGrafter"/>
</dbReference>
<feature type="region of interest" description="Disordered" evidence="2">
    <location>
        <begin position="241"/>
        <end position="260"/>
    </location>
</feature>
<feature type="compositionally biased region" description="Basic and acidic residues" evidence="2">
    <location>
        <begin position="1"/>
        <end position="31"/>
    </location>
</feature>
<dbReference type="GO" id="GO:0043161">
    <property type="term" value="P:proteasome-mediated ubiquitin-dependent protein catabolic process"/>
    <property type="evidence" value="ECO:0007669"/>
    <property type="project" value="TreeGrafter"/>
</dbReference>
<dbReference type="PANTHER" id="PTHR14534:SF3">
    <property type="entry name" value="GID COMPLEX SUBUNIT 4 HOMOLOG"/>
    <property type="match status" value="1"/>
</dbReference>
<evidence type="ECO:0000313" key="3">
    <source>
        <dbReference type="EMBL" id="GAQ44362.1"/>
    </source>
</evidence>
<dbReference type="Proteomes" id="UP000068243">
    <property type="component" value="Unassembled WGS sequence"/>
</dbReference>
<reference evidence="4" key="1">
    <citation type="journal article" date="2016" name="Genome Announc.">
        <title>Draft genome sequence of Aspergillus niger strain An76.</title>
        <authorList>
            <person name="Gong W."/>
            <person name="Cheng Z."/>
            <person name="Zhang H."/>
            <person name="Liu L."/>
            <person name="Gao P."/>
            <person name="Wang L."/>
        </authorList>
    </citation>
    <scope>NUCLEOTIDE SEQUENCE [LARGE SCALE GENOMIC DNA]</scope>
    <source>
        <strain evidence="4">An76</strain>
    </source>
</reference>
<dbReference type="Pfam" id="PF09783">
    <property type="entry name" value="Vac_ImportDeg"/>
    <property type="match status" value="1"/>
</dbReference>
<feature type="region of interest" description="Disordered" evidence="2">
    <location>
        <begin position="369"/>
        <end position="399"/>
    </location>
</feature>
<dbReference type="VEuPathDB" id="FungiDB:M747DRAFT_229312"/>
<dbReference type="VEuPathDB" id="FungiDB:An18g04320"/>
<evidence type="ECO:0008006" key="5">
    <source>
        <dbReference type="Google" id="ProtNLM"/>
    </source>
</evidence>
<evidence type="ECO:0000313" key="4">
    <source>
        <dbReference type="Proteomes" id="UP000068243"/>
    </source>
</evidence>
<evidence type="ECO:0000256" key="1">
    <source>
        <dbReference type="ARBA" id="ARBA00061469"/>
    </source>
</evidence>
<feature type="region of interest" description="Disordered" evidence="2">
    <location>
        <begin position="1"/>
        <end position="36"/>
    </location>
</feature>
<comment type="similarity">
    <text evidence="1">Belongs to the GID4/VID24 family.</text>
</comment>
<name>A0A117E1P2_ASPNG</name>
<protein>
    <recommendedName>
        <fullName evidence="5">Vacuolar import and degradation protein-domain-containing protein</fullName>
    </recommendedName>
</protein>
<dbReference type="GO" id="GO:0006623">
    <property type="term" value="P:protein targeting to vacuole"/>
    <property type="evidence" value="ECO:0007669"/>
    <property type="project" value="TreeGrafter"/>
</dbReference>
<dbReference type="PANTHER" id="PTHR14534">
    <property type="entry name" value="VACUOLAR IMPORT AND DEGRADATION PROTEIN 24"/>
    <property type="match status" value="1"/>
</dbReference>
<evidence type="ECO:0000256" key="2">
    <source>
        <dbReference type="SAM" id="MobiDB-lite"/>
    </source>
</evidence>
<gene>
    <name evidence="3" type="ORF">ABL_07023</name>
</gene>
<dbReference type="EMBL" id="BCMY01000012">
    <property type="protein sequence ID" value="GAQ44362.1"/>
    <property type="molecule type" value="Genomic_DNA"/>
</dbReference>
<dbReference type="VEuPathDB" id="FungiDB:ATCC64974_108300"/>
<dbReference type="GO" id="GO:0045721">
    <property type="term" value="P:negative regulation of gluconeogenesis"/>
    <property type="evidence" value="ECO:0007669"/>
    <property type="project" value="TreeGrafter"/>
</dbReference>
<feature type="compositionally biased region" description="Polar residues" evidence="2">
    <location>
        <begin position="327"/>
        <end position="339"/>
    </location>
</feature>
<dbReference type="PaxDb" id="5061-CADANGAP00013809"/>
<sequence>MKKFSRYKEGIKSPEKIVRESKGRSSNEKSARGARLGKPVTRRLLDSLCNRTSCKSKPQLLPHILLLRHRRSSFTPFQRSGIYVSLATAPWFELLLERGFCLSLNRLLVDAISHRPSSSLADYLSAATRSTPVAFTQIMPPVNSPSDPPAQSSSASSFRPLTALSLPVPSLPAAVSDDAHDDNVSFLRSRVRSPPDSTSSLSRQRRRRQQIASDFDLEPMELDDPSHLRIEINRRIPIVRRQRDASGNPNSTNLPNYEGQMSNSRSVYGWAPASDDDDDDVGYEPLHDSNTISWFGRFSDRYAAARRHARRDAAGRSPPTLPDEPSDGSSNRQSDPALSTTEAFLQSVRRQQRGSRTRARALHDYLLERERASQDSDESRERPGPPSASRAYRFLPSARGESQRYLTHNDLRARISAHRQLHMDNPPNPRLKETILYLDRLRYSTSFEESLTSAAAGGFVHTDFLNGNEDDFILDISSIAPPPESSWLRPGMVFSGSQRAASSASSLFAQRGLSPSASQDPMIVNGSDNSRISVYTTTGRRYLANNIYHLGGGKDENWPVKVTIHSINPDDMTLSGTMEAYNIPDKTTPAHDAHIVTYLEGEIIDFNKHTLETKNFKADAEIDSTYWRELQPFKNLSDEEMTRKLVSRKWITEQLSKQWILMRWKERCFITPTDSRQGLTISGFYYISLNRQTGHIEGLYYDPGSSPYQQLSLKPESKKMVRPSYGFR</sequence>
<organism evidence="3 4">
    <name type="scientific">Aspergillus niger</name>
    <dbReference type="NCBI Taxonomy" id="5061"/>
    <lineage>
        <taxon>Eukaryota</taxon>
        <taxon>Fungi</taxon>
        <taxon>Dikarya</taxon>
        <taxon>Ascomycota</taxon>
        <taxon>Pezizomycotina</taxon>
        <taxon>Eurotiomycetes</taxon>
        <taxon>Eurotiomycetidae</taxon>
        <taxon>Eurotiales</taxon>
        <taxon>Aspergillaceae</taxon>
        <taxon>Aspergillus</taxon>
        <taxon>Aspergillus subgen. Circumdati</taxon>
    </lineage>
</organism>
<dbReference type="AlphaFoldDB" id="A0A117E1P2"/>
<dbReference type="GO" id="GO:0005773">
    <property type="term" value="C:vacuole"/>
    <property type="evidence" value="ECO:0007669"/>
    <property type="project" value="GOC"/>
</dbReference>
<comment type="caution">
    <text evidence="3">The sequence shown here is derived from an EMBL/GenBank/DDBJ whole genome shotgun (WGS) entry which is preliminary data.</text>
</comment>
<dbReference type="OMA" id="MPNYEGR"/>
<feature type="compositionally biased region" description="Polar residues" evidence="2">
    <location>
        <begin position="245"/>
        <end position="260"/>
    </location>
</feature>
<dbReference type="OrthoDB" id="62at2759"/>
<dbReference type="InterPro" id="IPR018618">
    <property type="entry name" value="GID4/10-like"/>
</dbReference>
<proteinExistence type="inferred from homology"/>